<keyword evidence="1" id="KW-0863">Zinc-finger</keyword>
<evidence type="ECO:0000259" key="2">
    <source>
        <dbReference type="PROSITE" id="PS50966"/>
    </source>
</evidence>
<organism evidence="3 4">
    <name type="scientific">Ruminococcus bicirculans</name>
    <name type="common">ex Wegman et al. 2014</name>
    <dbReference type="NCBI Taxonomy" id="1160721"/>
    <lineage>
        <taxon>Bacteria</taxon>
        <taxon>Bacillati</taxon>
        <taxon>Bacillota</taxon>
        <taxon>Clostridia</taxon>
        <taxon>Eubacteriales</taxon>
        <taxon>Oscillospiraceae</taxon>
        <taxon>Ruminococcus</taxon>
    </lineage>
</organism>
<dbReference type="InterPro" id="IPR007527">
    <property type="entry name" value="Znf_SWIM"/>
</dbReference>
<reference evidence="3 4" key="1">
    <citation type="journal article" date="2014" name="Int. J. Syst. Evol. Microbiol.">
        <title>Complete genome of a new Firmicutes species belonging to the dominant human colonic microbiota ('Ruminococcus bicirculans') reveals two chromosomes and a selective capacity to utilize plant glucans.</title>
        <authorList>
            <consortium name="NISC Comparative Sequencing Program"/>
            <person name="Wegmann U."/>
            <person name="Louis P."/>
            <person name="Goesmann A."/>
            <person name="Henrissat B."/>
            <person name="Duncan S.H."/>
            <person name="Flint H.J."/>
        </authorList>
    </citation>
    <scope>NUCLEOTIDE SEQUENCE [LARGE SCALE GENOMIC DNA]</scope>
    <source>
        <strain evidence="3 4">80/3</strain>
    </source>
</reference>
<accession>A0ABN2UBZ5</accession>
<proteinExistence type="predicted"/>
<keyword evidence="1" id="KW-0479">Metal-binding</keyword>
<evidence type="ECO:0000313" key="4">
    <source>
        <dbReference type="Proteomes" id="UP000027600"/>
    </source>
</evidence>
<name>A0ABN2UBZ5_9FIRM</name>
<keyword evidence="1" id="KW-0862">Zinc</keyword>
<keyword evidence="4" id="KW-1185">Reference proteome</keyword>
<feature type="domain" description="SWIM-type" evidence="2">
    <location>
        <begin position="46"/>
        <end position="87"/>
    </location>
</feature>
<sequence length="160" mass="18264">MNIALKCLFSTGVHDRGHDYFLNGAVHDIKYSNNELKAVVSGSKDYIVKIVFSEDDENEILDMDYTCPYACDGYNCKHMVAALYKFDECRGNGLSFKNATDILLRPAYTKDDLAAREVAIKKLIAYADNKTVRSFLAEVLASDDKLYMRFYNIITELWEN</sequence>
<evidence type="ECO:0000256" key="1">
    <source>
        <dbReference type="PROSITE-ProRule" id="PRU00325"/>
    </source>
</evidence>
<evidence type="ECO:0000313" key="3">
    <source>
        <dbReference type="EMBL" id="CCO04349.1"/>
    </source>
</evidence>
<dbReference type="Proteomes" id="UP000027600">
    <property type="component" value="Chromosome I"/>
</dbReference>
<gene>
    <name evidence="3" type="ORF">RBI_I00626</name>
</gene>
<dbReference type="EMBL" id="HF545616">
    <property type="protein sequence ID" value="CCO04349.1"/>
    <property type="molecule type" value="Genomic_DNA"/>
</dbReference>
<dbReference type="PROSITE" id="PS50966">
    <property type="entry name" value="ZF_SWIM"/>
    <property type="match status" value="1"/>
</dbReference>
<protein>
    <recommendedName>
        <fullName evidence="2">SWIM-type domain-containing protein</fullName>
    </recommendedName>
</protein>
<dbReference type="RefSeq" id="WP_038670984.1">
    <property type="nucleotide sequence ID" value="NZ_CAKVXH010000001.1"/>
</dbReference>